<organism evidence="2">
    <name type="scientific">uncultured Caudovirales phage</name>
    <dbReference type="NCBI Taxonomy" id="2100421"/>
    <lineage>
        <taxon>Viruses</taxon>
        <taxon>Duplodnaviria</taxon>
        <taxon>Heunggongvirae</taxon>
        <taxon>Uroviricota</taxon>
        <taxon>Caudoviricetes</taxon>
        <taxon>Peduoviridae</taxon>
        <taxon>Maltschvirus</taxon>
        <taxon>Maltschvirus maltsch</taxon>
    </lineage>
</organism>
<dbReference type="InterPro" id="IPR001073">
    <property type="entry name" value="C1q_dom"/>
</dbReference>
<dbReference type="Pfam" id="PF00386">
    <property type="entry name" value="C1q"/>
    <property type="match status" value="1"/>
</dbReference>
<dbReference type="SUPFAM" id="SSF49842">
    <property type="entry name" value="TNF-like"/>
    <property type="match status" value="1"/>
</dbReference>
<evidence type="ECO:0000313" key="2">
    <source>
        <dbReference type="EMBL" id="CAB4133486.1"/>
    </source>
</evidence>
<protein>
    <submittedName>
        <fullName evidence="2">C1q domain containing protein</fullName>
    </submittedName>
</protein>
<sequence>MAKLLNGTRIYGNGIVDANLSVGGIFTVTYQPTNVVNTAIQITAANTIGGTGYADVLRLTNSSSGATFPNKTIRLNNTGGLEVIDSNYGNNIFTLDNTGNITTNGFGIYSVNRPAFRVVGNGGQIAATANVTSSNWTLDYQQGTGLNAATGVFTAPYSGLYQVNLVARTNSNTNSTINQCIIQKNGSTVIIMVEFGINTTMDHTGGSTIVKMAAGDTLQFKVLVGTISFDGNDNWSVAYIG</sequence>
<proteinExistence type="predicted"/>
<dbReference type="PROSITE" id="PS50871">
    <property type="entry name" value="C1Q"/>
    <property type="match status" value="1"/>
</dbReference>
<accession>A0A6J5LK38</accession>
<dbReference type="EMBL" id="LR796270">
    <property type="protein sequence ID" value="CAB4133486.1"/>
    <property type="molecule type" value="Genomic_DNA"/>
</dbReference>
<name>A0A6J5LK38_9CAUD</name>
<feature type="domain" description="C1q" evidence="1">
    <location>
        <begin position="109"/>
        <end position="241"/>
    </location>
</feature>
<gene>
    <name evidence="2" type="ORF">UFOVP250_205</name>
</gene>
<reference evidence="2" key="1">
    <citation type="submission" date="2020-04" db="EMBL/GenBank/DDBJ databases">
        <authorList>
            <person name="Chiriac C."/>
            <person name="Salcher M."/>
            <person name="Ghai R."/>
            <person name="Kavagutti S V."/>
        </authorList>
    </citation>
    <scope>NUCLEOTIDE SEQUENCE</scope>
</reference>
<dbReference type="Gene3D" id="2.60.120.40">
    <property type="match status" value="1"/>
</dbReference>
<dbReference type="InterPro" id="IPR008983">
    <property type="entry name" value="Tumour_necrosis_fac-like_dom"/>
</dbReference>
<evidence type="ECO:0000259" key="1">
    <source>
        <dbReference type="PROSITE" id="PS50871"/>
    </source>
</evidence>